<evidence type="ECO:0000313" key="2">
    <source>
        <dbReference type="EMBL" id="SVB39534.1"/>
    </source>
</evidence>
<organism evidence="2">
    <name type="scientific">marine metagenome</name>
    <dbReference type="NCBI Taxonomy" id="408172"/>
    <lineage>
        <taxon>unclassified sequences</taxon>
        <taxon>metagenomes</taxon>
        <taxon>ecological metagenomes</taxon>
    </lineage>
</organism>
<feature type="non-terminal residue" evidence="2">
    <location>
        <position position="1"/>
    </location>
</feature>
<dbReference type="EMBL" id="UINC01040112">
    <property type="protein sequence ID" value="SVB39534.1"/>
    <property type="molecule type" value="Genomic_DNA"/>
</dbReference>
<dbReference type="Pfam" id="PF07624">
    <property type="entry name" value="PSD2"/>
    <property type="match status" value="1"/>
</dbReference>
<reference evidence="2" key="1">
    <citation type="submission" date="2018-05" db="EMBL/GenBank/DDBJ databases">
        <authorList>
            <person name="Lanie J.A."/>
            <person name="Ng W.-L."/>
            <person name="Kazmierczak K.M."/>
            <person name="Andrzejewski T.M."/>
            <person name="Davidsen T.M."/>
            <person name="Wayne K.J."/>
            <person name="Tettelin H."/>
            <person name="Glass J.I."/>
            <person name="Rusch D."/>
            <person name="Podicherti R."/>
            <person name="Tsui H.-C.T."/>
            <person name="Winkler M.E."/>
        </authorList>
    </citation>
    <scope>NUCLEOTIDE SEQUENCE</scope>
</reference>
<protein>
    <recommendedName>
        <fullName evidence="1">DUF1585 domain-containing protein</fullName>
    </recommendedName>
</protein>
<feature type="domain" description="DUF1585" evidence="1">
    <location>
        <begin position="2"/>
        <end position="51"/>
    </location>
</feature>
<dbReference type="AlphaFoldDB" id="A0A382DNH7"/>
<gene>
    <name evidence="2" type="ORF">METZ01_LOCUS192388</name>
</gene>
<sequence>RETLTWKVSQFALGRPLTARDARHIRTIHNTAWKNGGTYGSLITAIVMSDLVLNTQTEIHE</sequence>
<dbReference type="InterPro" id="IPR011478">
    <property type="entry name" value="DUF1585"/>
</dbReference>
<proteinExistence type="predicted"/>
<evidence type="ECO:0000259" key="1">
    <source>
        <dbReference type="Pfam" id="PF07624"/>
    </source>
</evidence>
<name>A0A382DNH7_9ZZZZ</name>
<accession>A0A382DNH7</accession>